<reference evidence="2" key="1">
    <citation type="journal article" date="2024" name="Proc. Natl. Acad. Sci. U.S.A.">
        <title>Extraordinary preservation of gene collinearity over three hundred million years revealed in homosporous lycophytes.</title>
        <authorList>
            <person name="Li C."/>
            <person name="Wickell D."/>
            <person name="Kuo L.Y."/>
            <person name="Chen X."/>
            <person name="Nie B."/>
            <person name="Liao X."/>
            <person name="Peng D."/>
            <person name="Ji J."/>
            <person name="Jenkins J."/>
            <person name="Williams M."/>
            <person name="Shu S."/>
            <person name="Plott C."/>
            <person name="Barry K."/>
            <person name="Rajasekar S."/>
            <person name="Grimwood J."/>
            <person name="Han X."/>
            <person name="Sun S."/>
            <person name="Hou Z."/>
            <person name="He W."/>
            <person name="Dai G."/>
            <person name="Sun C."/>
            <person name="Schmutz J."/>
            <person name="Leebens-Mack J.H."/>
            <person name="Li F.W."/>
            <person name="Wang L."/>
        </authorList>
    </citation>
    <scope>NUCLEOTIDE SEQUENCE [LARGE SCALE GENOMIC DNA]</scope>
    <source>
        <strain evidence="2">cv. PW_Plant_1</strain>
    </source>
</reference>
<dbReference type="Proteomes" id="UP001162992">
    <property type="component" value="Chromosome 3"/>
</dbReference>
<evidence type="ECO:0000313" key="1">
    <source>
        <dbReference type="EMBL" id="KAJ7561787.1"/>
    </source>
</evidence>
<protein>
    <submittedName>
        <fullName evidence="1">Uncharacterized protein</fullName>
    </submittedName>
</protein>
<comment type="caution">
    <text evidence="1">The sequence shown here is derived from an EMBL/GenBank/DDBJ whole genome shotgun (WGS) entry which is preliminary data.</text>
</comment>
<gene>
    <name evidence="1" type="ORF">O6H91_03G041300</name>
</gene>
<keyword evidence="2" id="KW-1185">Reference proteome</keyword>
<dbReference type="EMBL" id="CM055094">
    <property type="protein sequence ID" value="KAJ7561787.1"/>
    <property type="molecule type" value="Genomic_DNA"/>
</dbReference>
<name>A0ACC2E5V7_DIPCM</name>
<sequence>MCRHQVANTETAGLRHGRPLSPKISKPKRVIENGKQASEVCLSLQQGRTSLCMPGGKPRSSGSSQQSRGHELHSVGKEGRSNEDTGTESDSERHKGKGYEGDVLLQWGQRKRQRNGRLDTKTSIAEDCPVPSKKQLRVDRRLEKTSGAVQTQANSSKKEHSLRPCTPSVLEATGGNGRSVIACGDNGSTLCHAADVHGSRWSPVKRDGRESPLSMDEPDNAVTCNQSGSRGSYAANVEEHAEVEDAQGTAVVEKISLEFFEWPKFVVSLSRKEKEDDFFGIKGSKLPQRPKKRSKHTEKFLHYVSPGMWLCDLTRERYEVRERKTTKKKPRGLKAMGSVDSDSE</sequence>
<organism evidence="1 2">
    <name type="scientific">Diphasiastrum complanatum</name>
    <name type="common">Issler's clubmoss</name>
    <name type="synonym">Lycopodium complanatum</name>
    <dbReference type="NCBI Taxonomy" id="34168"/>
    <lineage>
        <taxon>Eukaryota</taxon>
        <taxon>Viridiplantae</taxon>
        <taxon>Streptophyta</taxon>
        <taxon>Embryophyta</taxon>
        <taxon>Tracheophyta</taxon>
        <taxon>Lycopodiopsida</taxon>
        <taxon>Lycopodiales</taxon>
        <taxon>Lycopodiaceae</taxon>
        <taxon>Lycopodioideae</taxon>
        <taxon>Diphasiastrum</taxon>
    </lineage>
</organism>
<proteinExistence type="predicted"/>
<accession>A0ACC2E5V7</accession>
<evidence type="ECO:0000313" key="2">
    <source>
        <dbReference type="Proteomes" id="UP001162992"/>
    </source>
</evidence>